<dbReference type="InterPro" id="IPR026870">
    <property type="entry name" value="Zinc_ribbon_dom"/>
</dbReference>
<reference evidence="3 4" key="1">
    <citation type="journal article" date="2019" name="Nat. Med.">
        <title>A library of human gut bacterial isolates paired with longitudinal multiomics data enables mechanistic microbiome research.</title>
        <authorList>
            <person name="Poyet M."/>
            <person name="Groussin M."/>
            <person name="Gibbons S.M."/>
            <person name="Avila-Pacheco J."/>
            <person name="Jiang X."/>
            <person name="Kearney S.M."/>
            <person name="Perrotta A.R."/>
            <person name="Berdy B."/>
            <person name="Zhao S."/>
            <person name="Lieberman T.D."/>
            <person name="Swanson P.K."/>
            <person name="Smith M."/>
            <person name="Roesemann S."/>
            <person name="Alexander J.E."/>
            <person name="Rich S.A."/>
            <person name="Livny J."/>
            <person name="Vlamakis H."/>
            <person name="Clish C."/>
            <person name="Bullock K."/>
            <person name="Deik A."/>
            <person name="Scott J."/>
            <person name="Pierce K.A."/>
            <person name="Xavier R.J."/>
            <person name="Alm E.J."/>
        </authorList>
    </citation>
    <scope>NUCLEOTIDE SEQUENCE [LARGE SCALE GENOMIC DNA]</scope>
    <source>
        <strain evidence="3 4">BIOML-A1</strain>
    </source>
</reference>
<dbReference type="AlphaFoldDB" id="A0A6L8T0B0"/>
<gene>
    <name evidence="3" type="ORF">GT728_06955</name>
</gene>
<sequence length="379" mass="42952">MGEKVCPNCRMPLPENARFCAECGSRIDITVTRKELGESSLGVESGLKIERNAAITSPFYEKCDSLKDKIVNPELKPLPEKKKFVFRSWDDIKNSTIETGKLEFGEKETEESENGGIEQNIEENIEQLNEEAESENYDVTIEKSTIEEVNMEESDAEEPNIEELNTEEPNIEEAETEELNTEEPNIEEAETEELDNEKSNIEELNTEEPNIEKSDIEQQIEECPIELPEEPTDFEALKGMFDENKDDLIEEEIGENPELLEPDRETETGKQAVEEVINTISLETVIQSENLQPSIAVPDHKEELAQEENKTKNVDAALKDIGDKICNQIDEETEIAKLENVKKVNRIITSSVGGGFRYKSPQAEEAKEITAILKKRNKN</sequence>
<proteinExistence type="predicted"/>
<evidence type="ECO:0000313" key="4">
    <source>
        <dbReference type="Proteomes" id="UP000477285"/>
    </source>
</evidence>
<dbReference type="RefSeq" id="WP_161233595.1">
    <property type="nucleotide sequence ID" value="NZ_JBDPBK010000015.1"/>
</dbReference>
<feature type="compositionally biased region" description="Acidic residues" evidence="1">
    <location>
        <begin position="149"/>
        <end position="195"/>
    </location>
</feature>
<feature type="region of interest" description="Disordered" evidence="1">
    <location>
        <begin position="147"/>
        <end position="216"/>
    </location>
</feature>
<dbReference type="EMBL" id="WWVQ01000012">
    <property type="protein sequence ID" value="MZL32944.1"/>
    <property type="molecule type" value="Genomic_DNA"/>
</dbReference>
<organism evidence="3 4">
    <name type="scientific">Blautia wexlerae</name>
    <dbReference type="NCBI Taxonomy" id="418240"/>
    <lineage>
        <taxon>Bacteria</taxon>
        <taxon>Bacillati</taxon>
        <taxon>Bacillota</taxon>
        <taxon>Clostridia</taxon>
        <taxon>Lachnospirales</taxon>
        <taxon>Lachnospiraceae</taxon>
        <taxon>Blautia</taxon>
    </lineage>
</organism>
<accession>A0A6L8T0B0</accession>
<protein>
    <submittedName>
        <fullName evidence="3">Zinc-ribbon domain-containing protein</fullName>
    </submittedName>
</protein>
<evidence type="ECO:0000313" key="3">
    <source>
        <dbReference type="EMBL" id="MZL32944.1"/>
    </source>
</evidence>
<evidence type="ECO:0000256" key="1">
    <source>
        <dbReference type="SAM" id="MobiDB-lite"/>
    </source>
</evidence>
<feature type="domain" description="Zinc-ribbon" evidence="2">
    <location>
        <begin position="6"/>
        <end position="26"/>
    </location>
</feature>
<evidence type="ECO:0000259" key="2">
    <source>
        <dbReference type="Pfam" id="PF13240"/>
    </source>
</evidence>
<name>A0A6L8T0B0_9FIRM</name>
<dbReference type="Proteomes" id="UP000477285">
    <property type="component" value="Unassembled WGS sequence"/>
</dbReference>
<dbReference type="Pfam" id="PF13240">
    <property type="entry name" value="Zn_Ribbon_1"/>
    <property type="match status" value="1"/>
</dbReference>
<comment type="caution">
    <text evidence="3">The sequence shown here is derived from an EMBL/GenBank/DDBJ whole genome shotgun (WGS) entry which is preliminary data.</text>
</comment>